<keyword evidence="2" id="KW-1185">Reference proteome</keyword>
<organism evidence="1 2">
    <name type="scientific">Novosphingobium kalidii</name>
    <dbReference type="NCBI Taxonomy" id="3230299"/>
    <lineage>
        <taxon>Bacteria</taxon>
        <taxon>Pseudomonadati</taxon>
        <taxon>Pseudomonadota</taxon>
        <taxon>Alphaproteobacteria</taxon>
        <taxon>Sphingomonadales</taxon>
        <taxon>Sphingomonadaceae</taxon>
        <taxon>Novosphingobium</taxon>
    </lineage>
</organism>
<dbReference type="Proteomes" id="UP001548713">
    <property type="component" value="Unassembled WGS sequence"/>
</dbReference>
<protein>
    <recommendedName>
        <fullName evidence="3">DNA-binding protein</fullName>
    </recommendedName>
</protein>
<accession>A0ABV2D296</accession>
<dbReference type="RefSeq" id="WP_353984555.1">
    <property type="nucleotide sequence ID" value="NZ_JBEWLY010000017.1"/>
</dbReference>
<sequence>MVAANDICSGSDTVITEDHEQLLGRSQRRFLRRIYNGRKTPIIVNGRAFLTYKEASRYLLSLPPDERDKAYAEMRSSAAE</sequence>
<reference evidence="1 2" key="1">
    <citation type="submission" date="2024-07" db="EMBL/GenBank/DDBJ databases">
        <title>Novosphingobium kalidii RD2P27.</title>
        <authorList>
            <person name="Sun J.-Q."/>
        </authorList>
    </citation>
    <scope>NUCLEOTIDE SEQUENCE [LARGE SCALE GENOMIC DNA]</scope>
    <source>
        <strain evidence="1 2">RD2P27</strain>
    </source>
</reference>
<proteinExistence type="predicted"/>
<gene>
    <name evidence="1" type="ORF">ABVV53_11055</name>
</gene>
<evidence type="ECO:0000313" key="1">
    <source>
        <dbReference type="EMBL" id="MET1755990.1"/>
    </source>
</evidence>
<comment type="caution">
    <text evidence="1">The sequence shown here is derived from an EMBL/GenBank/DDBJ whole genome shotgun (WGS) entry which is preliminary data.</text>
</comment>
<name>A0ABV2D296_9SPHN</name>
<dbReference type="EMBL" id="JBEWLY010000017">
    <property type="protein sequence ID" value="MET1755990.1"/>
    <property type="molecule type" value="Genomic_DNA"/>
</dbReference>
<evidence type="ECO:0000313" key="2">
    <source>
        <dbReference type="Proteomes" id="UP001548713"/>
    </source>
</evidence>
<evidence type="ECO:0008006" key="3">
    <source>
        <dbReference type="Google" id="ProtNLM"/>
    </source>
</evidence>